<feature type="binding site" evidence="2">
    <location>
        <position position="131"/>
    </location>
    <ligand>
        <name>Fe cation</name>
        <dbReference type="ChEBI" id="CHEBI:24875"/>
    </ligand>
</feature>
<dbReference type="AlphaFoldDB" id="A0A1M4Z7T9"/>
<accession>A0A1M4Z7T9</accession>
<dbReference type="PANTHER" id="PTHR10458">
    <property type="entry name" value="PEPTIDE DEFORMYLASE"/>
    <property type="match status" value="1"/>
</dbReference>
<feature type="active site" evidence="2">
    <location>
        <position position="128"/>
    </location>
</feature>
<organism evidence="3 4">
    <name type="scientific">Schwartzia succinivorans DSM 10502</name>
    <dbReference type="NCBI Taxonomy" id="1123243"/>
    <lineage>
        <taxon>Bacteria</taxon>
        <taxon>Bacillati</taxon>
        <taxon>Bacillota</taxon>
        <taxon>Negativicutes</taxon>
        <taxon>Selenomonadales</taxon>
        <taxon>Selenomonadaceae</taxon>
        <taxon>Schwartzia</taxon>
    </lineage>
</organism>
<gene>
    <name evidence="2" type="primary">def</name>
    <name evidence="3" type="ORF">SAMN02745190_01956</name>
</gene>
<evidence type="ECO:0000313" key="3">
    <source>
        <dbReference type="EMBL" id="SHF14091.1"/>
    </source>
</evidence>
<reference evidence="3 4" key="1">
    <citation type="submission" date="2016-11" db="EMBL/GenBank/DDBJ databases">
        <authorList>
            <person name="Jaros S."/>
            <person name="Januszkiewicz K."/>
            <person name="Wedrychowicz H."/>
        </authorList>
    </citation>
    <scope>NUCLEOTIDE SEQUENCE [LARGE SCALE GENOMIC DNA]</scope>
    <source>
        <strain evidence="3 4">DSM 10502</strain>
    </source>
</reference>
<dbReference type="InterPro" id="IPR036821">
    <property type="entry name" value="Peptide_deformylase_sf"/>
</dbReference>
<dbReference type="PIRSF" id="PIRSF004749">
    <property type="entry name" value="Pep_def"/>
    <property type="match status" value="1"/>
</dbReference>
<keyword evidence="2" id="KW-0479">Metal-binding</keyword>
<evidence type="ECO:0000256" key="1">
    <source>
        <dbReference type="ARBA" id="ARBA00010759"/>
    </source>
</evidence>
<dbReference type="GO" id="GO:0046872">
    <property type="term" value="F:metal ion binding"/>
    <property type="evidence" value="ECO:0007669"/>
    <property type="project" value="UniProtKB-KW"/>
</dbReference>
<name>A0A1M4Z7T9_9FIRM</name>
<evidence type="ECO:0000256" key="2">
    <source>
        <dbReference type="HAMAP-Rule" id="MF_00163"/>
    </source>
</evidence>
<dbReference type="EMBL" id="FQUG01000007">
    <property type="protein sequence ID" value="SHF14091.1"/>
    <property type="molecule type" value="Genomic_DNA"/>
</dbReference>
<dbReference type="RefSeq" id="WP_072936031.1">
    <property type="nucleotide sequence ID" value="NZ_FQUG01000007.1"/>
</dbReference>
<keyword evidence="2" id="KW-0648">Protein biosynthesis</keyword>
<comment type="similarity">
    <text evidence="1 2">Belongs to the polypeptide deformylase family.</text>
</comment>
<sequence length="137" mass="15586">MIKNIIHDEDFLKQPSAPATKEDIPTAWDLIDTLAFHKEHCVGMAANMIGVLKNIIVINTGTETIAMLNPEIVKTSAKRYKTEEGCLSLNGERETERFESVEVKYRDMDWNKQKQKFSGFPAQIVQHEIDHCNGILI</sequence>
<dbReference type="HAMAP" id="MF_00163">
    <property type="entry name" value="Pep_deformylase"/>
    <property type="match status" value="1"/>
</dbReference>
<keyword evidence="2" id="KW-0408">Iron</keyword>
<dbReference type="PANTHER" id="PTHR10458:SF22">
    <property type="entry name" value="PEPTIDE DEFORMYLASE"/>
    <property type="match status" value="1"/>
</dbReference>
<proteinExistence type="inferred from homology"/>
<dbReference type="Gene3D" id="3.90.45.10">
    <property type="entry name" value="Peptide deformylase"/>
    <property type="match status" value="1"/>
</dbReference>
<protein>
    <recommendedName>
        <fullName evidence="2">Peptide deformylase</fullName>
        <shortName evidence="2">PDF</shortName>
        <ecNumber evidence="2">3.5.1.88</ecNumber>
    </recommendedName>
    <alternativeName>
        <fullName evidence="2">Polypeptide deformylase</fullName>
    </alternativeName>
</protein>
<dbReference type="SUPFAM" id="SSF56420">
    <property type="entry name" value="Peptide deformylase"/>
    <property type="match status" value="1"/>
</dbReference>
<dbReference type="GO" id="GO:0042586">
    <property type="term" value="F:peptide deformylase activity"/>
    <property type="evidence" value="ECO:0007669"/>
    <property type="project" value="UniProtKB-UniRule"/>
</dbReference>
<comment type="function">
    <text evidence="2">Removes the formyl group from the N-terminal Met of newly synthesized proteins. Requires at least a dipeptide for an efficient rate of reaction. N-terminal L-methionine is a prerequisite for activity but the enzyme has broad specificity at other positions.</text>
</comment>
<dbReference type="NCBIfam" id="NF006670">
    <property type="entry name" value="PRK09218.1"/>
    <property type="match status" value="1"/>
</dbReference>
<comment type="catalytic activity">
    <reaction evidence="2">
        <text>N-terminal N-formyl-L-methionyl-[peptide] + H2O = N-terminal L-methionyl-[peptide] + formate</text>
        <dbReference type="Rhea" id="RHEA:24420"/>
        <dbReference type="Rhea" id="RHEA-COMP:10639"/>
        <dbReference type="Rhea" id="RHEA-COMP:10640"/>
        <dbReference type="ChEBI" id="CHEBI:15377"/>
        <dbReference type="ChEBI" id="CHEBI:15740"/>
        <dbReference type="ChEBI" id="CHEBI:49298"/>
        <dbReference type="ChEBI" id="CHEBI:64731"/>
        <dbReference type="EC" id="3.5.1.88"/>
    </reaction>
</comment>
<comment type="cofactor">
    <cofactor evidence="2">
        <name>Fe(2+)</name>
        <dbReference type="ChEBI" id="CHEBI:29033"/>
    </cofactor>
    <text evidence="2">Binds 1 Fe(2+) ion.</text>
</comment>
<keyword evidence="4" id="KW-1185">Reference proteome</keyword>
<dbReference type="OrthoDB" id="9784988at2"/>
<dbReference type="EC" id="3.5.1.88" evidence="2"/>
<dbReference type="GO" id="GO:0006412">
    <property type="term" value="P:translation"/>
    <property type="evidence" value="ECO:0007669"/>
    <property type="project" value="UniProtKB-UniRule"/>
</dbReference>
<dbReference type="PRINTS" id="PR01576">
    <property type="entry name" value="PDEFORMYLASE"/>
</dbReference>
<dbReference type="CDD" id="cd00487">
    <property type="entry name" value="Pep_deformylase"/>
    <property type="match status" value="1"/>
</dbReference>
<dbReference type="Proteomes" id="UP000184404">
    <property type="component" value="Unassembled WGS sequence"/>
</dbReference>
<dbReference type="Pfam" id="PF01327">
    <property type="entry name" value="Pep_deformylase"/>
    <property type="match status" value="1"/>
</dbReference>
<dbReference type="InterPro" id="IPR023635">
    <property type="entry name" value="Peptide_deformylase"/>
</dbReference>
<evidence type="ECO:0000313" key="4">
    <source>
        <dbReference type="Proteomes" id="UP000184404"/>
    </source>
</evidence>
<feature type="binding site" evidence="2">
    <location>
        <position position="86"/>
    </location>
    <ligand>
        <name>Fe cation</name>
        <dbReference type="ChEBI" id="CHEBI:24875"/>
    </ligand>
</feature>
<dbReference type="STRING" id="1123243.SAMN02745190_01956"/>
<keyword evidence="2" id="KW-0378">Hydrolase</keyword>
<feature type="binding site" evidence="2">
    <location>
        <position position="127"/>
    </location>
    <ligand>
        <name>Fe cation</name>
        <dbReference type="ChEBI" id="CHEBI:24875"/>
    </ligand>
</feature>